<evidence type="ECO:0000313" key="3">
    <source>
        <dbReference type="EMBL" id="OHU93652.1"/>
    </source>
</evidence>
<feature type="chain" id="PRO_5010174700" description="Chalcone isomerase domain-containing protein" evidence="1">
    <location>
        <begin position="20"/>
        <end position="170"/>
    </location>
</feature>
<dbReference type="STRING" id="327939.BIW53_20165"/>
<dbReference type="RefSeq" id="WP_070993806.1">
    <property type="nucleotide sequence ID" value="NZ_CBCSHD010000006.1"/>
</dbReference>
<dbReference type="InterPro" id="IPR016087">
    <property type="entry name" value="Chalcone_isomerase"/>
</dbReference>
<dbReference type="AlphaFoldDB" id="A0A1S1MXL9"/>
<protein>
    <recommendedName>
        <fullName evidence="2">Chalcone isomerase domain-containing protein</fullName>
    </recommendedName>
</protein>
<dbReference type="OrthoDB" id="8527419at2"/>
<gene>
    <name evidence="3" type="ORF">BIW53_20165</name>
</gene>
<feature type="signal peptide" evidence="1">
    <location>
        <begin position="1"/>
        <end position="19"/>
    </location>
</feature>
<keyword evidence="1" id="KW-0732">Signal</keyword>
<dbReference type="Proteomes" id="UP000180253">
    <property type="component" value="Unassembled WGS sequence"/>
</dbReference>
<reference evidence="3 4" key="1">
    <citation type="submission" date="2016-10" db="EMBL/GenBank/DDBJ databases">
        <title>Pseudoalteromonas amylolytica sp. nov., isolated from the surface seawater.</title>
        <authorList>
            <person name="Wu Y.-H."/>
            <person name="Cheng H."/>
            <person name="Jin X.-B."/>
            <person name="Wang C.-S."/>
            <person name="Xu X.-W."/>
        </authorList>
    </citation>
    <scope>NUCLEOTIDE SEQUENCE [LARGE SCALE GENOMIC DNA]</scope>
    <source>
        <strain evidence="3 4">JCM 12483</strain>
    </source>
</reference>
<dbReference type="Gene3D" id="3.50.70.10">
    <property type="match status" value="1"/>
</dbReference>
<organism evidence="3 4">
    <name type="scientific">Pseudoalteromonas byunsanensis</name>
    <dbReference type="NCBI Taxonomy" id="327939"/>
    <lineage>
        <taxon>Bacteria</taxon>
        <taxon>Pseudomonadati</taxon>
        <taxon>Pseudomonadota</taxon>
        <taxon>Gammaproteobacteria</taxon>
        <taxon>Alteromonadales</taxon>
        <taxon>Pseudoalteromonadaceae</taxon>
        <taxon>Pseudoalteromonas</taxon>
    </lineage>
</organism>
<evidence type="ECO:0000313" key="4">
    <source>
        <dbReference type="Proteomes" id="UP000180253"/>
    </source>
</evidence>
<name>A0A1S1MXL9_9GAMM</name>
<dbReference type="InterPro" id="IPR016088">
    <property type="entry name" value="Chalcone_isomerase_3-sand"/>
</dbReference>
<dbReference type="EMBL" id="MNAN01000037">
    <property type="protein sequence ID" value="OHU93652.1"/>
    <property type="molecule type" value="Genomic_DNA"/>
</dbReference>
<sequence>MLSRVLLCLSLLATSMAYASIAQQLIPGARAVGDSPTLTYLFWDIYQATLYAPNGQFDSSRPFILKLHYLRDLEGKEIAKRSIEEIKKQGFKNEAKLSNWLNEMREIFPDVTNGTELYGQRTEQGSSLFFNGNTLIGQIDDPLFTKYFFAIWLSENTSEPAMRKALLNIN</sequence>
<evidence type="ECO:0000259" key="2">
    <source>
        <dbReference type="Pfam" id="PF16036"/>
    </source>
</evidence>
<dbReference type="Pfam" id="PF16036">
    <property type="entry name" value="Chalcone_3"/>
    <property type="match status" value="1"/>
</dbReference>
<comment type="caution">
    <text evidence="3">The sequence shown here is derived from an EMBL/GenBank/DDBJ whole genome shotgun (WGS) entry which is preliminary data.</text>
</comment>
<proteinExistence type="predicted"/>
<keyword evidence="4" id="KW-1185">Reference proteome</keyword>
<evidence type="ECO:0000256" key="1">
    <source>
        <dbReference type="SAM" id="SignalP"/>
    </source>
</evidence>
<feature type="domain" description="Chalcone isomerase" evidence="2">
    <location>
        <begin position="41"/>
        <end position="167"/>
    </location>
</feature>
<accession>A0A1S1MXL9</accession>